<organism evidence="2 3">
    <name type="scientific">Kutzneria kofuensis</name>
    <dbReference type="NCBI Taxonomy" id="103725"/>
    <lineage>
        <taxon>Bacteria</taxon>
        <taxon>Bacillati</taxon>
        <taxon>Actinomycetota</taxon>
        <taxon>Actinomycetes</taxon>
        <taxon>Pseudonocardiales</taxon>
        <taxon>Pseudonocardiaceae</taxon>
        <taxon>Kutzneria</taxon>
    </lineage>
</organism>
<dbReference type="Pfam" id="PF12697">
    <property type="entry name" value="Abhydrolase_6"/>
    <property type="match status" value="1"/>
</dbReference>
<dbReference type="InterPro" id="IPR029058">
    <property type="entry name" value="AB_hydrolase_fold"/>
</dbReference>
<dbReference type="EMBL" id="JACHIR010000001">
    <property type="protein sequence ID" value="MBB5893894.1"/>
    <property type="molecule type" value="Genomic_DNA"/>
</dbReference>
<accession>A0A7W9KJV3</accession>
<evidence type="ECO:0000259" key="1">
    <source>
        <dbReference type="Pfam" id="PF12697"/>
    </source>
</evidence>
<evidence type="ECO:0000313" key="3">
    <source>
        <dbReference type="Proteomes" id="UP000585638"/>
    </source>
</evidence>
<dbReference type="Gene3D" id="3.40.50.1820">
    <property type="entry name" value="alpha/beta hydrolase"/>
    <property type="match status" value="1"/>
</dbReference>
<name>A0A7W9KJV3_9PSEU</name>
<sequence length="233" mass="24411">MMLVLLHAFPLDSRMWDGVREPLATRLRLVTPDLGEGPPSLDAAADTVLAGLGDEPFVLGGCSMGGYLAMSILRKAPAQVRGLLFVDTKSAADAAEARENRLAVAARAESEGVAGWLADAMLPNLVGPTTREHRPEVLATLRSLIDSQAGSVVARAQRAMAARPDSTELLAQVTVPTLVVRGAEDALMAPGAVEVPGARVVEMAGCGHLPPVEDPDAFVAVVLDWLADQRLAP</sequence>
<dbReference type="Proteomes" id="UP000585638">
    <property type="component" value="Unassembled WGS sequence"/>
</dbReference>
<keyword evidence="3" id="KW-1185">Reference proteome</keyword>
<protein>
    <submittedName>
        <fullName evidence="2">Pimeloyl-ACP methyl ester carboxylesterase</fullName>
    </submittedName>
</protein>
<dbReference type="SUPFAM" id="SSF53474">
    <property type="entry name" value="alpha/beta-Hydrolases"/>
    <property type="match status" value="1"/>
</dbReference>
<evidence type="ECO:0000313" key="2">
    <source>
        <dbReference type="EMBL" id="MBB5893894.1"/>
    </source>
</evidence>
<gene>
    <name evidence="2" type="ORF">BJ998_005090</name>
</gene>
<comment type="caution">
    <text evidence="2">The sequence shown here is derived from an EMBL/GenBank/DDBJ whole genome shotgun (WGS) entry which is preliminary data.</text>
</comment>
<dbReference type="PANTHER" id="PTHR43798">
    <property type="entry name" value="MONOACYLGLYCEROL LIPASE"/>
    <property type="match status" value="1"/>
</dbReference>
<dbReference type="RefSeq" id="WP_184865493.1">
    <property type="nucleotide sequence ID" value="NZ_BAAAWY010000014.1"/>
</dbReference>
<proteinExistence type="predicted"/>
<dbReference type="InterPro" id="IPR000073">
    <property type="entry name" value="AB_hydrolase_1"/>
</dbReference>
<feature type="domain" description="AB hydrolase-1" evidence="1">
    <location>
        <begin position="3"/>
        <end position="220"/>
    </location>
</feature>
<dbReference type="AlphaFoldDB" id="A0A7W9KJV3"/>
<dbReference type="InterPro" id="IPR050266">
    <property type="entry name" value="AB_hydrolase_sf"/>
</dbReference>
<reference evidence="2 3" key="1">
    <citation type="submission" date="2020-08" db="EMBL/GenBank/DDBJ databases">
        <title>Sequencing the genomes of 1000 actinobacteria strains.</title>
        <authorList>
            <person name="Klenk H.-P."/>
        </authorList>
    </citation>
    <scope>NUCLEOTIDE SEQUENCE [LARGE SCALE GENOMIC DNA]</scope>
    <source>
        <strain evidence="2 3">DSM 43851</strain>
    </source>
</reference>
<dbReference type="GO" id="GO:0003824">
    <property type="term" value="F:catalytic activity"/>
    <property type="evidence" value="ECO:0007669"/>
    <property type="project" value="UniProtKB-ARBA"/>
</dbReference>